<organism evidence="2 3">
    <name type="scientific">Candidatus Obscuribacter phosphatis</name>
    <dbReference type="NCBI Taxonomy" id="1906157"/>
    <lineage>
        <taxon>Bacteria</taxon>
        <taxon>Bacillati</taxon>
        <taxon>Candidatus Melainabacteria</taxon>
        <taxon>Candidatus Obscuribacterales</taxon>
        <taxon>Candidatus Obscuribacteraceae</taxon>
        <taxon>Candidatus Obscuribacter</taxon>
    </lineage>
</organism>
<proteinExistence type="predicted"/>
<name>A0A8J7P961_9BACT</name>
<protein>
    <submittedName>
        <fullName evidence="2">Uncharacterized protein</fullName>
    </submittedName>
</protein>
<keyword evidence="1" id="KW-0812">Transmembrane</keyword>
<reference evidence="2" key="1">
    <citation type="submission" date="2021-02" db="EMBL/GenBank/DDBJ databases">
        <title>Genome-Resolved Metagenomics of a Microbial Community Performing Photosynthetic Biological Nutrient Removal.</title>
        <authorList>
            <person name="Mcdaniel E.A."/>
        </authorList>
    </citation>
    <scope>NUCLEOTIDE SEQUENCE</scope>
    <source>
        <strain evidence="2">UWPOB_OBS1</strain>
    </source>
</reference>
<evidence type="ECO:0000313" key="2">
    <source>
        <dbReference type="EMBL" id="MBN8661231.1"/>
    </source>
</evidence>
<accession>A0A8J7P961</accession>
<feature type="transmembrane region" description="Helical" evidence="1">
    <location>
        <begin position="46"/>
        <end position="68"/>
    </location>
</feature>
<gene>
    <name evidence="2" type="ORF">J0M35_12765</name>
</gene>
<dbReference type="AlphaFoldDB" id="A0A8J7P961"/>
<dbReference type="EMBL" id="JAFLCK010000017">
    <property type="protein sequence ID" value="MBN8661231.1"/>
    <property type="molecule type" value="Genomic_DNA"/>
</dbReference>
<dbReference type="Proteomes" id="UP000664277">
    <property type="component" value="Unassembled WGS sequence"/>
</dbReference>
<feature type="transmembrane region" description="Helical" evidence="1">
    <location>
        <begin position="80"/>
        <end position="104"/>
    </location>
</feature>
<keyword evidence="1" id="KW-1133">Transmembrane helix</keyword>
<sequence length="110" mass="12521">MKVDMRDAQELLVKAIRRREEASVANDFEKLRALEETPDDYLLKKAAWSLLFISAPIAFLILPLVIGLADKYLSAQASQILWFSAKSFMAVVLLSFLVSIYLTFKEKSSY</sequence>
<evidence type="ECO:0000256" key="1">
    <source>
        <dbReference type="SAM" id="Phobius"/>
    </source>
</evidence>
<evidence type="ECO:0000313" key="3">
    <source>
        <dbReference type="Proteomes" id="UP000664277"/>
    </source>
</evidence>
<keyword evidence="1" id="KW-0472">Membrane</keyword>
<comment type="caution">
    <text evidence="2">The sequence shown here is derived from an EMBL/GenBank/DDBJ whole genome shotgun (WGS) entry which is preliminary data.</text>
</comment>